<keyword evidence="4 6" id="KW-1133">Transmembrane helix</keyword>
<sequence length="294" mass="32547">MGGIGKRPAWAWIFILEGLFTVAFGLFAFWILPGAPEGAWFLTREEKVYVAQRLKAANNAGRDDSEKFSWCEVKEAFKSPHIWFLAINTFFGSAIVYSLAYFAPSIVLSLGFSPIRTQLMSVPPFAAAFVVTLITAYLADRYRARGLTVIFSSLCCIAGFSIYLASTGKWILYGSLFLTIGGSSAVGPAHTTWQSNNTSPHIRKATGIAFLIMMANCSGILAIWLFGFLSEPPRYTTAMITMLTFSCLIELVAGINIAYLWSQNKKKRLIRAVMKKEDEASGLGDKSAWFEYIL</sequence>
<dbReference type="GO" id="GO:0022857">
    <property type="term" value="F:transmembrane transporter activity"/>
    <property type="evidence" value="ECO:0007669"/>
    <property type="project" value="InterPro"/>
</dbReference>
<dbReference type="SUPFAM" id="SSF103473">
    <property type="entry name" value="MFS general substrate transporter"/>
    <property type="match status" value="1"/>
</dbReference>
<keyword evidence="2" id="KW-0813">Transport</keyword>
<dbReference type="PANTHER" id="PTHR43791">
    <property type="entry name" value="PERMEASE-RELATED"/>
    <property type="match status" value="1"/>
</dbReference>
<dbReference type="Gene3D" id="1.20.1250.20">
    <property type="entry name" value="MFS general substrate transporter like domains"/>
    <property type="match status" value="1"/>
</dbReference>
<protein>
    <recommendedName>
        <fullName evidence="9">MFS general substrate transporter</fullName>
    </recommendedName>
</protein>
<dbReference type="AlphaFoldDB" id="A0AAD5YZS8"/>
<evidence type="ECO:0000256" key="4">
    <source>
        <dbReference type="ARBA" id="ARBA00022989"/>
    </source>
</evidence>
<dbReference type="GO" id="GO:0016020">
    <property type="term" value="C:membrane"/>
    <property type="evidence" value="ECO:0007669"/>
    <property type="project" value="UniProtKB-SubCell"/>
</dbReference>
<dbReference type="EMBL" id="JANIEX010000039">
    <property type="protein sequence ID" value="KAJ3575382.1"/>
    <property type="molecule type" value="Genomic_DNA"/>
</dbReference>
<accession>A0AAD5YZS8</accession>
<reference evidence="7" key="1">
    <citation type="submission" date="2022-07" db="EMBL/GenBank/DDBJ databases">
        <title>Genome Sequence of Leucocoprinus birnbaumii.</title>
        <authorList>
            <person name="Buettner E."/>
        </authorList>
    </citation>
    <scope>NUCLEOTIDE SEQUENCE</scope>
    <source>
        <strain evidence="7">VT141</strain>
    </source>
</reference>
<feature type="transmembrane region" description="Helical" evidence="6">
    <location>
        <begin position="238"/>
        <end position="261"/>
    </location>
</feature>
<dbReference type="Pfam" id="PF07690">
    <property type="entry name" value="MFS_1"/>
    <property type="match status" value="1"/>
</dbReference>
<name>A0AAD5YZS8_9AGAR</name>
<feature type="transmembrane region" description="Helical" evidence="6">
    <location>
        <begin position="82"/>
        <end position="102"/>
    </location>
</feature>
<gene>
    <name evidence="7" type="ORF">NP233_g1135</name>
</gene>
<dbReference type="FunFam" id="1.20.1250.20:FF:000013">
    <property type="entry name" value="MFS general substrate transporter"/>
    <property type="match status" value="1"/>
</dbReference>
<dbReference type="Proteomes" id="UP001213000">
    <property type="component" value="Unassembled WGS sequence"/>
</dbReference>
<evidence type="ECO:0000313" key="8">
    <source>
        <dbReference type="Proteomes" id="UP001213000"/>
    </source>
</evidence>
<feature type="transmembrane region" description="Helical" evidence="6">
    <location>
        <begin position="170"/>
        <end position="193"/>
    </location>
</feature>
<keyword evidence="3 6" id="KW-0812">Transmembrane</keyword>
<evidence type="ECO:0000256" key="5">
    <source>
        <dbReference type="ARBA" id="ARBA00023136"/>
    </source>
</evidence>
<comment type="subcellular location">
    <subcellularLocation>
        <location evidence="1">Membrane</location>
        <topology evidence="1">Multi-pass membrane protein</topology>
    </subcellularLocation>
</comment>
<feature type="transmembrane region" description="Helical" evidence="6">
    <location>
        <begin position="122"/>
        <end position="139"/>
    </location>
</feature>
<organism evidence="7 8">
    <name type="scientific">Leucocoprinus birnbaumii</name>
    <dbReference type="NCBI Taxonomy" id="56174"/>
    <lineage>
        <taxon>Eukaryota</taxon>
        <taxon>Fungi</taxon>
        <taxon>Dikarya</taxon>
        <taxon>Basidiomycota</taxon>
        <taxon>Agaricomycotina</taxon>
        <taxon>Agaricomycetes</taxon>
        <taxon>Agaricomycetidae</taxon>
        <taxon>Agaricales</taxon>
        <taxon>Agaricineae</taxon>
        <taxon>Agaricaceae</taxon>
        <taxon>Leucocoprinus</taxon>
    </lineage>
</organism>
<comment type="caution">
    <text evidence="7">The sequence shown here is derived from an EMBL/GenBank/DDBJ whole genome shotgun (WGS) entry which is preliminary data.</text>
</comment>
<evidence type="ECO:0000256" key="3">
    <source>
        <dbReference type="ARBA" id="ARBA00022692"/>
    </source>
</evidence>
<evidence type="ECO:0000313" key="7">
    <source>
        <dbReference type="EMBL" id="KAJ3575382.1"/>
    </source>
</evidence>
<keyword evidence="8" id="KW-1185">Reference proteome</keyword>
<dbReference type="InterPro" id="IPR011701">
    <property type="entry name" value="MFS"/>
</dbReference>
<evidence type="ECO:0000256" key="2">
    <source>
        <dbReference type="ARBA" id="ARBA00022448"/>
    </source>
</evidence>
<dbReference type="PANTHER" id="PTHR43791:SF85">
    <property type="entry name" value="TRANSPORTER, PUTATIVE (AFU_ORTHOLOGUE AFUA_6G00710)-RELATED"/>
    <property type="match status" value="1"/>
</dbReference>
<keyword evidence="5 6" id="KW-0472">Membrane</keyword>
<feature type="transmembrane region" description="Helical" evidence="6">
    <location>
        <begin position="12"/>
        <end position="32"/>
    </location>
</feature>
<feature type="transmembrane region" description="Helical" evidence="6">
    <location>
        <begin position="205"/>
        <end position="226"/>
    </location>
</feature>
<evidence type="ECO:0000256" key="1">
    <source>
        <dbReference type="ARBA" id="ARBA00004141"/>
    </source>
</evidence>
<evidence type="ECO:0000256" key="6">
    <source>
        <dbReference type="SAM" id="Phobius"/>
    </source>
</evidence>
<proteinExistence type="predicted"/>
<evidence type="ECO:0008006" key="9">
    <source>
        <dbReference type="Google" id="ProtNLM"/>
    </source>
</evidence>
<feature type="transmembrane region" description="Helical" evidence="6">
    <location>
        <begin position="146"/>
        <end position="164"/>
    </location>
</feature>
<dbReference type="InterPro" id="IPR036259">
    <property type="entry name" value="MFS_trans_sf"/>
</dbReference>